<feature type="region of interest" description="Disordered" evidence="1">
    <location>
        <begin position="1"/>
        <end position="20"/>
    </location>
</feature>
<evidence type="ECO:0000313" key="2">
    <source>
        <dbReference type="EMBL" id="MER6981409.1"/>
    </source>
</evidence>
<sequence length="58" mass="6354">ARQAAEASRAREEKEAASRAAFQDGQLGLDRYGLRETLARLGVTYRSYDAHVRDGDGA</sequence>
<accession>A0ABV1WB36</accession>
<gene>
    <name evidence="2" type="ORF">ABT317_31670</name>
</gene>
<organism evidence="2 3">
    <name type="scientific">Streptomyces carpinensis</name>
    <dbReference type="NCBI Taxonomy" id="66369"/>
    <lineage>
        <taxon>Bacteria</taxon>
        <taxon>Bacillati</taxon>
        <taxon>Actinomycetota</taxon>
        <taxon>Actinomycetes</taxon>
        <taxon>Kitasatosporales</taxon>
        <taxon>Streptomycetaceae</taxon>
        <taxon>Streptomyces</taxon>
    </lineage>
</organism>
<feature type="compositionally biased region" description="Basic and acidic residues" evidence="1">
    <location>
        <begin position="8"/>
        <end position="17"/>
    </location>
</feature>
<evidence type="ECO:0000256" key="1">
    <source>
        <dbReference type="SAM" id="MobiDB-lite"/>
    </source>
</evidence>
<protein>
    <submittedName>
        <fullName evidence="2">4-carboxy-4-hydroxy-2-oxoadipate aldolase/oxaloacetate decarboxylase</fullName>
    </submittedName>
</protein>
<evidence type="ECO:0000313" key="3">
    <source>
        <dbReference type="Proteomes" id="UP001458415"/>
    </source>
</evidence>
<dbReference type="EMBL" id="JBEPCU010000759">
    <property type="protein sequence ID" value="MER6981409.1"/>
    <property type="molecule type" value="Genomic_DNA"/>
</dbReference>
<dbReference type="Proteomes" id="UP001458415">
    <property type="component" value="Unassembled WGS sequence"/>
</dbReference>
<comment type="caution">
    <text evidence="2">The sequence shown here is derived from an EMBL/GenBank/DDBJ whole genome shotgun (WGS) entry which is preliminary data.</text>
</comment>
<feature type="non-terminal residue" evidence="2">
    <location>
        <position position="1"/>
    </location>
</feature>
<reference evidence="2 3" key="1">
    <citation type="submission" date="2024-06" db="EMBL/GenBank/DDBJ databases">
        <title>The Natural Products Discovery Center: Release of the First 8490 Sequenced Strains for Exploring Actinobacteria Biosynthetic Diversity.</title>
        <authorList>
            <person name="Kalkreuter E."/>
            <person name="Kautsar S.A."/>
            <person name="Yang D."/>
            <person name="Bader C.D."/>
            <person name="Teijaro C.N."/>
            <person name="Fluegel L."/>
            <person name="Davis C.M."/>
            <person name="Simpson J.R."/>
            <person name="Lauterbach L."/>
            <person name="Steele A.D."/>
            <person name="Gui C."/>
            <person name="Meng S."/>
            <person name="Li G."/>
            <person name="Viehrig K."/>
            <person name="Ye F."/>
            <person name="Su P."/>
            <person name="Kiefer A.F."/>
            <person name="Nichols A."/>
            <person name="Cepeda A.J."/>
            <person name="Yan W."/>
            <person name="Fan B."/>
            <person name="Jiang Y."/>
            <person name="Adhikari A."/>
            <person name="Zheng C.-J."/>
            <person name="Schuster L."/>
            <person name="Cowan T.M."/>
            <person name="Smanski M.J."/>
            <person name="Chevrette M.G."/>
            <person name="De Carvalho L.P.S."/>
            <person name="Shen B."/>
        </authorList>
    </citation>
    <scope>NUCLEOTIDE SEQUENCE [LARGE SCALE GENOMIC DNA]</scope>
    <source>
        <strain evidence="2 3">NPDC000634</strain>
    </source>
</reference>
<keyword evidence="3" id="KW-1185">Reference proteome</keyword>
<proteinExistence type="predicted"/>
<name>A0ABV1WB36_9ACTN</name>